<dbReference type="Pfam" id="PF01494">
    <property type="entry name" value="FAD_binding_3"/>
    <property type="match status" value="1"/>
</dbReference>
<dbReference type="KEGG" id="kqi:F1D05_26745"/>
<proteinExistence type="predicted"/>
<dbReference type="SUPFAM" id="SSF51905">
    <property type="entry name" value="FAD/NAD(P)-binding domain"/>
    <property type="match status" value="1"/>
</dbReference>
<sequence length="65" mass="6964">MQVAIIGAGIGGLALAQGLKQAGVEVRLFERARRRASASRGIGSTSARWGRRRWPRCCRRLSGAG</sequence>
<organism evidence="2 3">
    <name type="scientific">Kribbella qitaiheensis</name>
    <dbReference type="NCBI Taxonomy" id="1544730"/>
    <lineage>
        <taxon>Bacteria</taxon>
        <taxon>Bacillati</taxon>
        <taxon>Actinomycetota</taxon>
        <taxon>Actinomycetes</taxon>
        <taxon>Propionibacteriales</taxon>
        <taxon>Kribbellaceae</taxon>
        <taxon>Kribbella</taxon>
    </lineage>
</organism>
<dbReference type="InterPro" id="IPR036188">
    <property type="entry name" value="FAD/NAD-bd_sf"/>
</dbReference>
<reference evidence="3" key="1">
    <citation type="submission" date="2019-09" db="EMBL/GenBank/DDBJ databases">
        <title>Antimicrobial potential of Antarctic Bacteria.</title>
        <authorList>
            <person name="Benaud N."/>
            <person name="Edwards R.J."/>
            <person name="Ferrari B.C."/>
        </authorList>
    </citation>
    <scope>NUCLEOTIDE SEQUENCE [LARGE SCALE GENOMIC DNA]</scope>
    <source>
        <strain evidence="3">SPB151</strain>
    </source>
</reference>
<reference evidence="2 3" key="2">
    <citation type="journal article" date="2020" name="Microbiol. Resour. Announc.">
        <title>Antarctic desert soil bacteria exhibit high novel natural product potential, evaluated through long-read genome sequencing and comparative genomics.</title>
        <authorList>
            <person name="Benaud N."/>
            <person name="Edwards R.J."/>
            <person name="Amos T.G."/>
            <person name="D'Agostino P.M."/>
            <person name="Gutierrez-Chavez C."/>
            <person name="Montgomery K."/>
            <person name="Nicetic I."/>
            <person name="Ferrari B.C."/>
        </authorList>
    </citation>
    <scope>NUCLEOTIDE SEQUENCE [LARGE SCALE GENOMIC DNA]</scope>
    <source>
        <strain evidence="2 3">SPB151</strain>
    </source>
</reference>
<evidence type="ECO:0000313" key="2">
    <source>
        <dbReference type="EMBL" id="QNE20854.1"/>
    </source>
</evidence>
<gene>
    <name evidence="2" type="ORF">F1D05_26745</name>
</gene>
<keyword evidence="3" id="KW-1185">Reference proteome</keyword>
<dbReference type="GO" id="GO:0071949">
    <property type="term" value="F:FAD binding"/>
    <property type="evidence" value="ECO:0007669"/>
    <property type="project" value="InterPro"/>
</dbReference>
<name>A0A7G6X3N9_9ACTN</name>
<evidence type="ECO:0000259" key="1">
    <source>
        <dbReference type="Pfam" id="PF01494"/>
    </source>
</evidence>
<dbReference type="Proteomes" id="UP000515563">
    <property type="component" value="Chromosome"/>
</dbReference>
<dbReference type="EMBL" id="CP043661">
    <property type="protein sequence ID" value="QNE20854.1"/>
    <property type="molecule type" value="Genomic_DNA"/>
</dbReference>
<dbReference type="RefSeq" id="WP_185443254.1">
    <property type="nucleotide sequence ID" value="NZ_CP043661.1"/>
</dbReference>
<evidence type="ECO:0000313" key="3">
    <source>
        <dbReference type="Proteomes" id="UP000515563"/>
    </source>
</evidence>
<dbReference type="AlphaFoldDB" id="A0A7G6X3N9"/>
<feature type="domain" description="FAD-binding" evidence="1">
    <location>
        <begin position="2"/>
        <end position="43"/>
    </location>
</feature>
<protein>
    <submittedName>
        <fullName evidence="2">NAD(P)-binding protein</fullName>
    </submittedName>
</protein>
<accession>A0A7G6X3N9</accession>
<dbReference type="Gene3D" id="3.50.50.60">
    <property type="entry name" value="FAD/NAD(P)-binding domain"/>
    <property type="match status" value="1"/>
</dbReference>
<dbReference type="InterPro" id="IPR002938">
    <property type="entry name" value="FAD-bd"/>
</dbReference>